<feature type="compositionally biased region" description="Polar residues" evidence="1">
    <location>
        <begin position="28"/>
        <end position="37"/>
    </location>
</feature>
<evidence type="ECO:0000313" key="3">
    <source>
        <dbReference type="Proteomes" id="UP001066276"/>
    </source>
</evidence>
<protein>
    <submittedName>
        <fullName evidence="2">Uncharacterized protein</fullName>
    </submittedName>
</protein>
<dbReference type="Proteomes" id="UP001066276">
    <property type="component" value="Chromosome 3_1"/>
</dbReference>
<reference evidence="2" key="1">
    <citation type="journal article" date="2022" name="bioRxiv">
        <title>Sequencing and chromosome-scale assembly of the giantPleurodeles waltlgenome.</title>
        <authorList>
            <person name="Brown T."/>
            <person name="Elewa A."/>
            <person name="Iarovenko S."/>
            <person name="Subramanian E."/>
            <person name="Araus A.J."/>
            <person name="Petzold A."/>
            <person name="Susuki M."/>
            <person name="Suzuki K.-i.T."/>
            <person name="Hayashi T."/>
            <person name="Toyoda A."/>
            <person name="Oliveira C."/>
            <person name="Osipova E."/>
            <person name="Leigh N.D."/>
            <person name="Simon A."/>
            <person name="Yun M.H."/>
        </authorList>
    </citation>
    <scope>NUCLEOTIDE SEQUENCE</scope>
    <source>
        <strain evidence="2">20211129_DDA</strain>
        <tissue evidence="2">Liver</tissue>
    </source>
</reference>
<dbReference type="AlphaFoldDB" id="A0AAV7UK83"/>
<comment type="caution">
    <text evidence="2">The sequence shown here is derived from an EMBL/GenBank/DDBJ whole genome shotgun (WGS) entry which is preliminary data.</text>
</comment>
<feature type="region of interest" description="Disordered" evidence="1">
    <location>
        <begin position="1"/>
        <end position="124"/>
    </location>
</feature>
<feature type="compositionally biased region" description="Low complexity" evidence="1">
    <location>
        <begin position="68"/>
        <end position="83"/>
    </location>
</feature>
<feature type="compositionally biased region" description="Polar residues" evidence="1">
    <location>
        <begin position="54"/>
        <end position="65"/>
    </location>
</feature>
<evidence type="ECO:0000256" key="1">
    <source>
        <dbReference type="SAM" id="MobiDB-lite"/>
    </source>
</evidence>
<proteinExistence type="predicted"/>
<organism evidence="2 3">
    <name type="scientific">Pleurodeles waltl</name>
    <name type="common">Iberian ribbed newt</name>
    <dbReference type="NCBI Taxonomy" id="8319"/>
    <lineage>
        <taxon>Eukaryota</taxon>
        <taxon>Metazoa</taxon>
        <taxon>Chordata</taxon>
        <taxon>Craniata</taxon>
        <taxon>Vertebrata</taxon>
        <taxon>Euteleostomi</taxon>
        <taxon>Amphibia</taxon>
        <taxon>Batrachia</taxon>
        <taxon>Caudata</taxon>
        <taxon>Salamandroidea</taxon>
        <taxon>Salamandridae</taxon>
        <taxon>Pleurodelinae</taxon>
        <taxon>Pleurodeles</taxon>
    </lineage>
</organism>
<sequence length="124" mass="13274">MVASSWSEHSRVSVHTALHPSHGRVWNQPRSPRTSASGGLGRAPATGRARFTPGSRQGKVQSRTTGGRARQYAAPASPAPSAGRPHRPNCRPLRLPGVGEAATRQAAPEPLRSPEHPRHYWGSP</sequence>
<name>A0AAV7UK83_PLEWA</name>
<evidence type="ECO:0000313" key="2">
    <source>
        <dbReference type="EMBL" id="KAJ1189222.1"/>
    </source>
</evidence>
<accession>A0AAV7UK83</accession>
<gene>
    <name evidence="2" type="ORF">NDU88_005972</name>
</gene>
<keyword evidence="3" id="KW-1185">Reference proteome</keyword>
<dbReference type="EMBL" id="JANPWB010000005">
    <property type="protein sequence ID" value="KAJ1189222.1"/>
    <property type="molecule type" value="Genomic_DNA"/>
</dbReference>